<accession>A0A9P6NGP9</accession>
<feature type="compositionally biased region" description="Basic and acidic residues" evidence="1">
    <location>
        <begin position="104"/>
        <end position="118"/>
    </location>
</feature>
<dbReference type="PANTHER" id="PTHR35192">
    <property type="entry name" value="PROTEIN, PUTATIVE-RELATED"/>
    <property type="match status" value="1"/>
</dbReference>
<evidence type="ECO:0000256" key="2">
    <source>
        <dbReference type="SAM" id="SignalP"/>
    </source>
</evidence>
<feature type="compositionally biased region" description="Polar residues" evidence="1">
    <location>
        <begin position="279"/>
        <end position="291"/>
    </location>
</feature>
<evidence type="ECO:0000313" key="5">
    <source>
        <dbReference type="Proteomes" id="UP000886653"/>
    </source>
</evidence>
<comment type="caution">
    <text evidence="4">The sequence shown here is derived from an EMBL/GenBank/DDBJ whole genome shotgun (WGS) entry which is preliminary data.</text>
</comment>
<feature type="region of interest" description="Disordered" evidence="1">
    <location>
        <begin position="29"/>
        <end position="301"/>
    </location>
</feature>
<reference evidence="4" key="1">
    <citation type="submission" date="2013-11" db="EMBL/GenBank/DDBJ databases">
        <title>Genome sequence of the fusiform rust pathogen reveals effectors for host alternation and coevolution with pine.</title>
        <authorList>
            <consortium name="DOE Joint Genome Institute"/>
            <person name="Smith K."/>
            <person name="Pendleton A."/>
            <person name="Kubisiak T."/>
            <person name="Anderson C."/>
            <person name="Salamov A."/>
            <person name="Aerts A."/>
            <person name="Riley R."/>
            <person name="Clum A."/>
            <person name="Lindquist E."/>
            <person name="Ence D."/>
            <person name="Campbell M."/>
            <person name="Kronenberg Z."/>
            <person name="Feau N."/>
            <person name="Dhillon B."/>
            <person name="Hamelin R."/>
            <person name="Burleigh J."/>
            <person name="Smith J."/>
            <person name="Yandell M."/>
            <person name="Nelson C."/>
            <person name="Grigoriev I."/>
            <person name="Davis J."/>
        </authorList>
    </citation>
    <scope>NUCLEOTIDE SEQUENCE</scope>
    <source>
        <strain evidence="4">G11</strain>
    </source>
</reference>
<feature type="compositionally biased region" description="Acidic residues" evidence="1">
    <location>
        <begin position="269"/>
        <end position="278"/>
    </location>
</feature>
<feature type="compositionally biased region" description="Basic and acidic residues" evidence="1">
    <location>
        <begin position="154"/>
        <end position="167"/>
    </location>
</feature>
<feature type="compositionally biased region" description="Low complexity" evidence="1">
    <location>
        <begin position="222"/>
        <end position="231"/>
    </location>
</feature>
<dbReference type="AlphaFoldDB" id="A0A9P6NGP9"/>
<dbReference type="EMBL" id="MU167258">
    <property type="protein sequence ID" value="KAG0146625.1"/>
    <property type="molecule type" value="Genomic_DNA"/>
</dbReference>
<dbReference type="Proteomes" id="UP000886653">
    <property type="component" value="Unassembled WGS sequence"/>
</dbReference>
<dbReference type="InterPro" id="IPR038955">
    <property type="entry name" value="PriA/CPL1_fungi"/>
</dbReference>
<dbReference type="InterPro" id="IPR048661">
    <property type="entry name" value="CPL1-like"/>
</dbReference>
<feature type="compositionally biased region" description="Polar residues" evidence="1">
    <location>
        <begin position="172"/>
        <end position="181"/>
    </location>
</feature>
<feature type="signal peptide" evidence="2">
    <location>
        <begin position="1"/>
        <end position="23"/>
    </location>
</feature>
<dbReference type="Pfam" id="PF21671">
    <property type="entry name" value="CPL1-like"/>
    <property type="match status" value="1"/>
</dbReference>
<proteinExistence type="predicted"/>
<gene>
    <name evidence="4" type="ORF">CROQUDRAFT_92447</name>
</gene>
<feature type="domain" description="Protein CPL1-like" evidence="3">
    <location>
        <begin position="434"/>
        <end position="487"/>
    </location>
</feature>
<feature type="compositionally biased region" description="Acidic residues" evidence="1">
    <location>
        <begin position="135"/>
        <end position="144"/>
    </location>
</feature>
<organism evidence="4 5">
    <name type="scientific">Cronartium quercuum f. sp. fusiforme G11</name>
    <dbReference type="NCBI Taxonomy" id="708437"/>
    <lineage>
        <taxon>Eukaryota</taxon>
        <taxon>Fungi</taxon>
        <taxon>Dikarya</taxon>
        <taxon>Basidiomycota</taxon>
        <taxon>Pucciniomycotina</taxon>
        <taxon>Pucciniomycetes</taxon>
        <taxon>Pucciniales</taxon>
        <taxon>Coleosporiaceae</taxon>
        <taxon>Cronartium</taxon>
    </lineage>
</organism>
<name>A0A9P6NGP9_9BASI</name>
<keyword evidence="2" id="KW-0732">Signal</keyword>
<evidence type="ECO:0000256" key="1">
    <source>
        <dbReference type="SAM" id="MobiDB-lite"/>
    </source>
</evidence>
<sequence>MHSRTSLIILLAVALTFSSNISAQSNLSSQSQISSPSFATPGGSPDSDPLLVEMEGSEDDEEPMSVIQEGNHPQDGSSSTITRDRGFIDQEFPMSGPTNTSESSNDRRVPKEAGHHMEQLLPEDPDIRNKSQTGSEEEPDEEDGEPIRYTTQTNKHESSHVNGEVRVEIMTGTDNNTSAVPSESYVASDPTQSGSSVDVQTGLGDQEENSPHGPPHEEESSKSGVRRGSGSTEDGGAVQAHPIVAYPITPGSVDNSKKPYTTRRPAVEETPEHEDDDGQSSPTRTTDTSYSGTGGHPAGYPGVPAGDKVYCQGPLDPTTGEGIIDISGSCTIACYNNLVLNQAGDNCVCPPTMHLEQVHARCVCRSPYVLSNGKCVLPPSQRAQHHSSGHKKRSMIPQTPIGPELLHGKYLRTEKDMFHCPPSEIACPLPSGGFECLDPEFSLDSCGGCSSDGTGADCWQIEGASGVGCNAGSCLVFSCLSGFDLVENACISNISKKV</sequence>
<protein>
    <recommendedName>
        <fullName evidence="3">Protein CPL1-like domain-containing protein</fullName>
    </recommendedName>
</protein>
<feature type="chain" id="PRO_5040419984" description="Protein CPL1-like domain-containing protein" evidence="2">
    <location>
        <begin position="24"/>
        <end position="498"/>
    </location>
</feature>
<dbReference type="OrthoDB" id="439917at2759"/>
<feature type="compositionally biased region" description="Polar residues" evidence="1">
    <location>
        <begin position="189"/>
        <end position="199"/>
    </location>
</feature>
<evidence type="ECO:0000313" key="4">
    <source>
        <dbReference type="EMBL" id="KAG0146625.1"/>
    </source>
</evidence>
<evidence type="ECO:0000259" key="3">
    <source>
        <dbReference type="Pfam" id="PF21671"/>
    </source>
</evidence>
<dbReference type="PANTHER" id="PTHR35192:SF2">
    <property type="entry name" value="APPLE DOMAIN-CONTAINING PROTEIN"/>
    <property type="match status" value="1"/>
</dbReference>
<keyword evidence="5" id="KW-1185">Reference proteome</keyword>